<feature type="compositionally biased region" description="Basic and acidic residues" evidence="1">
    <location>
        <begin position="128"/>
        <end position="137"/>
    </location>
</feature>
<sequence>MRATTTARASTSRATPAASTRRVTARGFATRKRGFATRRPSTRIRDARRRADADDARSSARDDDDDDDDDRGATDGDDGLSSSFADEVARRGGARASTTRANPNPFDRDGASDAPKPPRFAPNPSAPRRADESDQLARSRALQSEGLEGFPARATELLKTGFAVFLGFGPFVAAISVVFCATYFLFGSDFIHGGEGYGAPAFVPAEVLLGEPTVDPTVPFASGDARRAS</sequence>
<reference evidence="3 4" key="1">
    <citation type="journal article" date="2007" name="Proc. Natl. Acad. Sci. U.S.A.">
        <title>The tiny eukaryote Ostreococcus provides genomic insights into the paradox of plankton speciation.</title>
        <authorList>
            <person name="Palenik B."/>
            <person name="Grimwood J."/>
            <person name="Aerts A."/>
            <person name="Rouze P."/>
            <person name="Salamov A."/>
            <person name="Putnam N."/>
            <person name="Dupont C."/>
            <person name="Jorgensen R."/>
            <person name="Derelle E."/>
            <person name="Rombauts S."/>
            <person name="Zhou K."/>
            <person name="Otillar R."/>
            <person name="Merchant S.S."/>
            <person name="Podell S."/>
            <person name="Gaasterland T."/>
            <person name="Napoli C."/>
            <person name="Gendler K."/>
            <person name="Manuell A."/>
            <person name="Tai V."/>
            <person name="Vallon O."/>
            <person name="Piganeau G."/>
            <person name="Jancek S."/>
            <person name="Heijde M."/>
            <person name="Jabbari K."/>
            <person name="Bowler C."/>
            <person name="Lohr M."/>
            <person name="Robbens S."/>
            <person name="Werner G."/>
            <person name="Dubchak I."/>
            <person name="Pazour G.J."/>
            <person name="Ren Q."/>
            <person name="Paulsen I."/>
            <person name="Delwiche C."/>
            <person name="Schmutz J."/>
            <person name="Rokhsar D."/>
            <person name="Van de Peer Y."/>
            <person name="Moreau H."/>
            <person name="Grigoriev I.V."/>
        </authorList>
    </citation>
    <scope>NUCLEOTIDE SEQUENCE [LARGE SCALE GENOMIC DNA]</scope>
    <source>
        <strain evidence="3 4">CCE9901</strain>
    </source>
</reference>
<feature type="compositionally biased region" description="Basic and acidic residues" evidence="1">
    <location>
        <begin position="43"/>
        <end position="61"/>
    </location>
</feature>
<dbReference type="HOGENOM" id="CLU_1211513_0_0_1"/>
<dbReference type="Gramene" id="ABO96237">
    <property type="protein sequence ID" value="ABO96237"/>
    <property type="gene ID" value="OSTLU_31587"/>
</dbReference>
<feature type="compositionally biased region" description="Basic residues" evidence="1">
    <location>
        <begin position="29"/>
        <end position="42"/>
    </location>
</feature>
<proteinExistence type="predicted"/>
<dbReference type="EMBL" id="CP000585">
    <property type="protein sequence ID" value="ABO96237.1"/>
    <property type="molecule type" value="Genomic_DNA"/>
</dbReference>
<keyword evidence="4" id="KW-1185">Reference proteome</keyword>
<evidence type="ECO:0000313" key="4">
    <source>
        <dbReference type="Proteomes" id="UP000001568"/>
    </source>
</evidence>
<evidence type="ECO:0000313" key="3">
    <source>
        <dbReference type="EMBL" id="ABO96237.1"/>
    </source>
</evidence>
<dbReference type="AlphaFoldDB" id="A4RX69"/>
<name>A4RX69_OSTLU</name>
<evidence type="ECO:0000256" key="2">
    <source>
        <dbReference type="SAM" id="Phobius"/>
    </source>
</evidence>
<organism evidence="3 4">
    <name type="scientific">Ostreococcus lucimarinus (strain CCE9901)</name>
    <dbReference type="NCBI Taxonomy" id="436017"/>
    <lineage>
        <taxon>Eukaryota</taxon>
        <taxon>Viridiplantae</taxon>
        <taxon>Chlorophyta</taxon>
        <taxon>Mamiellophyceae</taxon>
        <taxon>Mamiellales</taxon>
        <taxon>Bathycoccaceae</taxon>
        <taxon>Ostreococcus</taxon>
    </lineage>
</organism>
<keyword evidence="2" id="KW-1133">Transmembrane helix</keyword>
<dbReference type="OrthoDB" id="2016911at2759"/>
<evidence type="ECO:0000256" key="1">
    <source>
        <dbReference type="SAM" id="MobiDB-lite"/>
    </source>
</evidence>
<dbReference type="PANTHER" id="PTHR35699:SF1">
    <property type="entry name" value="F2J10.10 PROTEIN"/>
    <property type="match status" value="1"/>
</dbReference>
<protein>
    <submittedName>
        <fullName evidence="3">Uncharacterized protein</fullName>
    </submittedName>
</protein>
<dbReference type="Proteomes" id="UP000001568">
    <property type="component" value="Chromosome 5"/>
</dbReference>
<dbReference type="RefSeq" id="XP_001417944.1">
    <property type="nucleotide sequence ID" value="XM_001417907.1"/>
</dbReference>
<gene>
    <name evidence="3" type="ORF">OSTLU_31587</name>
</gene>
<keyword evidence="2" id="KW-0812">Transmembrane</keyword>
<dbReference type="STRING" id="436017.A4RX69"/>
<dbReference type="GeneID" id="5001903"/>
<keyword evidence="2" id="KW-0472">Membrane</keyword>
<feature type="compositionally biased region" description="Acidic residues" evidence="1">
    <location>
        <begin position="62"/>
        <end position="78"/>
    </location>
</feature>
<feature type="compositionally biased region" description="Low complexity" evidence="1">
    <location>
        <begin position="1"/>
        <end position="26"/>
    </location>
</feature>
<dbReference type="eggNOG" id="ENOG502RXQI">
    <property type="taxonomic scope" value="Eukaryota"/>
</dbReference>
<dbReference type="PANTHER" id="PTHR35699">
    <property type="entry name" value="F2J10.10 PROTEIN"/>
    <property type="match status" value="1"/>
</dbReference>
<feature type="transmembrane region" description="Helical" evidence="2">
    <location>
        <begin position="162"/>
        <end position="186"/>
    </location>
</feature>
<feature type="region of interest" description="Disordered" evidence="1">
    <location>
        <begin position="1"/>
        <end position="137"/>
    </location>
</feature>
<feature type="compositionally biased region" description="Pro residues" evidence="1">
    <location>
        <begin position="115"/>
        <end position="125"/>
    </location>
</feature>
<dbReference type="KEGG" id="olu:OSTLU_31587"/>
<dbReference type="OMA" id="ERLICHD"/>
<accession>A4RX69</accession>